<keyword evidence="1" id="KW-1133">Transmembrane helix</keyword>
<sequence length="522" mass="55875">MAVVLGVTAVGVWAVATERVSYVITYGVSMNPVYYKDDLVVVARRSSYGIGDIAAYRDAKSGQRVLHRIIGGSAAGGFVFKGDNNQSVDLPHPTAAQLIGKAALHVPHGGIWLKPLLSPSGLGMIVFLIAGGGTTATLTRRQVPRGRRKKKVKAMSRQAGSWAQAAEVVRILERMPAHVRALAVATAAIAGLALGLGLVGWTKPVTATVAVPPGPAQTTTFSYSARVPPSPAYDGTTVTSPDPVFRRLTDRIDLRTRYEGPPGTFALGAELTNGTGWRTTMALVPAQQFTGSAYQRTVRLDLKALSDRAAAASRATGVGVGNPIAIELRSLVSSAGIAPFTATTRFEMNDVQLIVVAGSSLSSSAGATPATTVQAREVAIFGHQVMNASTARSYAILAFLTAMAGALLIYLRTRRNEPPRTRAEIERRHQHLLVHVEPMNSPPGKPVVNVDSFPALVKLAERYGQMILTWRRPDADDFVVRDEGITYRYRVPLDEPVLQNVEHIKRPNSAGTHRRKTSSSVT</sequence>
<keyword evidence="1" id="KW-0812">Transmembrane</keyword>
<name>A0ABS1VJV0_9ACTN</name>
<accession>A0ABS1VJV0</accession>
<gene>
    <name evidence="2" type="ORF">JKJ07_11795</name>
</gene>
<proteinExistence type="predicted"/>
<dbReference type="InterPro" id="IPR036286">
    <property type="entry name" value="LexA/Signal_pep-like_sf"/>
</dbReference>
<comment type="caution">
    <text evidence="2">The sequence shown here is derived from an EMBL/GenBank/DDBJ whole genome shotgun (WGS) entry which is preliminary data.</text>
</comment>
<keyword evidence="3" id="KW-1185">Reference proteome</keyword>
<protein>
    <recommendedName>
        <fullName evidence="4">Signal peptidase I</fullName>
    </recommendedName>
</protein>
<keyword evidence="1" id="KW-0472">Membrane</keyword>
<evidence type="ECO:0000313" key="3">
    <source>
        <dbReference type="Proteomes" id="UP000598996"/>
    </source>
</evidence>
<feature type="transmembrane region" description="Helical" evidence="1">
    <location>
        <begin position="393"/>
        <end position="411"/>
    </location>
</feature>
<evidence type="ECO:0000256" key="1">
    <source>
        <dbReference type="SAM" id="Phobius"/>
    </source>
</evidence>
<evidence type="ECO:0000313" key="2">
    <source>
        <dbReference type="EMBL" id="MBL7254995.1"/>
    </source>
</evidence>
<dbReference type="CDD" id="cd06462">
    <property type="entry name" value="Peptidase_S24_S26"/>
    <property type="match status" value="1"/>
</dbReference>
<evidence type="ECO:0008006" key="4">
    <source>
        <dbReference type="Google" id="ProtNLM"/>
    </source>
</evidence>
<organism evidence="2 3">
    <name type="scientific">Paractinoplanes lichenicola</name>
    <dbReference type="NCBI Taxonomy" id="2802976"/>
    <lineage>
        <taxon>Bacteria</taxon>
        <taxon>Bacillati</taxon>
        <taxon>Actinomycetota</taxon>
        <taxon>Actinomycetes</taxon>
        <taxon>Micromonosporales</taxon>
        <taxon>Micromonosporaceae</taxon>
        <taxon>Paractinoplanes</taxon>
    </lineage>
</organism>
<dbReference type="Proteomes" id="UP000598996">
    <property type="component" value="Unassembled WGS sequence"/>
</dbReference>
<feature type="transmembrane region" description="Helical" evidence="1">
    <location>
        <begin position="121"/>
        <end position="139"/>
    </location>
</feature>
<feature type="transmembrane region" description="Helical" evidence="1">
    <location>
        <begin position="179"/>
        <end position="201"/>
    </location>
</feature>
<dbReference type="SUPFAM" id="SSF51306">
    <property type="entry name" value="LexA/Signal peptidase"/>
    <property type="match status" value="1"/>
</dbReference>
<reference evidence="2 3" key="1">
    <citation type="submission" date="2021-01" db="EMBL/GenBank/DDBJ databases">
        <title>Actinoplanes sp. nov. LDG1-01 isolated from lichen.</title>
        <authorList>
            <person name="Saeng-In P."/>
            <person name="Phongsopitanun W."/>
            <person name="Kanchanasin P."/>
            <person name="Yuki M."/>
            <person name="Kudo T."/>
            <person name="Ohkuma M."/>
            <person name="Tanasupawat S."/>
        </authorList>
    </citation>
    <scope>NUCLEOTIDE SEQUENCE [LARGE SCALE GENOMIC DNA]</scope>
    <source>
        <strain evidence="2 3">LDG1-01</strain>
    </source>
</reference>
<dbReference type="Pfam" id="PF17231">
    <property type="entry name" value="DUF5305"/>
    <property type="match status" value="1"/>
</dbReference>
<dbReference type="EMBL" id="JAENHO010000003">
    <property type="protein sequence ID" value="MBL7254995.1"/>
    <property type="molecule type" value="Genomic_DNA"/>
</dbReference>
<dbReference type="InterPro" id="IPR035185">
    <property type="entry name" value="DUF5305"/>
</dbReference>